<dbReference type="InterPro" id="IPR013766">
    <property type="entry name" value="Thioredoxin_domain"/>
</dbReference>
<proteinExistence type="predicted"/>
<dbReference type="Proteomes" id="UP001501207">
    <property type="component" value="Unassembled WGS sequence"/>
</dbReference>
<dbReference type="Gene3D" id="3.40.30.10">
    <property type="entry name" value="Glutaredoxin"/>
    <property type="match status" value="1"/>
</dbReference>
<evidence type="ECO:0000259" key="1">
    <source>
        <dbReference type="PROSITE" id="PS51352"/>
    </source>
</evidence>
<dbReference type="PANTHER" id="PTHR42852">
    <property type="entry name" value="THIOL:DISULFIDE INTERCHANGE PROTEIN DSBE"/>
    <property type="match status" value="1"/>
</dbReference>
<dbReference type="InterPro" id="IPR050553">
    <property type="entry name" value="Thioredoxin_ResA/DsbE_sf"/>
</dbReference>
<name>A0ABP8GAV4_9BACT</name>
<dbReference type="PANTHER" id="PTHR42852:SF13">
    <property type="entry name" value="PROTEIN DIPZ"/>
    <property type="match status" value="1"/>
</dbReference>
<gene>
    <name evidence="2" type="ORF">GCM10023143_35330</name>
</gene>
<evidence type="ECO:0000313" key="2">
    <source>
        <dbReference type="EMBL" id="GAA4320858.1"/>
    </source>
</evidence>
<organism evidence="2 3">
    <name type="scientific">Compostibacter hankyongensis</name>
    <dbReference type="NCBI Taxonomy" id="1007089"/>
    <lineage>
        <taxon>Bacteria</taxon>
        <taxon>Pseudomonadati</taxon>
        <taxon>Bacteroidota</taxon>
        <taxon>Chitinophagia</taxon>
        <taxon>Chitinophagales</taxon>
        <taxon>Chitinophagaceae</taxon>
        <taxon>Compostibacter</taxon>
    </lineage>
</organism>
<dbReference type="InterPro" id="IPR036249">
    <property type="entry name" value="Thioredoxin-like_sf"/>
</dbReference>
<dbReference type="CDD" id="cd02966">
    <property type="entry name" value="TlpA_like_family"/>
    <property type="match status" value="1"/>
</dbReference>
<accession>A0ABP8GAV4</accession>
<dbReference type="SUPFAM" id="SSF52833">
    <property type="entry name" value="Thioredoxin-like"/>
    <property type="match status" value="1"/>
</dbReference>
<reference evidence="3" key="1">
    <citation type="journal article" date="2019" name="Int. J. Syst. Evol. Microbiol.">
        <title>The Global Catalogue of Microorganisms (GCM) 10K type strain sequencing project: providing services to taxonomists for standard genome sequencing and annotation.</title>
        <authorList>
            <consortium name="The Broad Institute Genomics Platform"/>
            <consortium name="The Broad Institute Genome Sequencing Center for Infectious Disease"/>
            <person name="Wu L."/>
            <person name="Ma J."/>
        </authorList>
    </citation>
    <scope>NUCLEOTIDE SEQUENCE [LARGE SCALE GENOMIC DNA]</scope>
    <source>
        <strain evidence="3">JCM 17664</strain>
    </source>
</reference>
<sequence>MQIMITARSFLRKALWAIGLPGVLLFAVRCTENGPGLQHGIWRAALQRADGQQVVFNFEVADTAGRPVIAIFNADERMRVDSILFRDDSVFIRMPFFDSYFAAKINTDGSLQGTWTKNYGNRLETMPFHAVPGDSTRLPAYAKPAQDISGSWEVSFPGEEDISKAIGLFQQNGNQLSGTFMTPSGDFRYLQGVVSGDTMKLSGFDGGHALLFTARIDSANVLSDGRLYSINSEAAPWSAQKKVFDSLPAAYAVSDIPPGTVKLKFRLQDMRSSRTVSLTDSAFLGKVTVIQILGSWCPNCMDETPFFTEYYRENRQRGVEFIGIDFERTPDLTASKQALQSFFNRFDIPYPVLFSGVAASDTALTRKVFPELPVAIRIFPTTIFIDRQGYVRKLHSGLNGPATGKYYEQFKAEFRAIMNGLLAE</sequence>
<dbReference type="InterPro" id="IPR013740">
    <property type="entry name" value="Redoxin"/>
</dbReference>
<feature type="domain" description="Thioredoxin" evidence="1">
    <location>
        <begin position="241"/>
        <end position="416"/>
    </location>
</feature>
<dbReference type="EMBL" id="BAABFN010000022">
    <property type="protein sequence ID" value="GAA4320858.1"/>
    <property type="molecule type" value="Genomic_DNA"/>
</dbReference>
<comment type="caution">
    <text evidence="2">The sequence shown here is derived from an EMBL/GenBank/DDBJ whole genome shotgun (WGS) entry which is preliminary data.</text>
</comment>
<evidence type="ECO:0000313" key="3">
    <source>
        <dbReference type="Proteomes" id="UP001501207"/>
    </source>
</evidence>
<dbReference type="PROSITE" id="PS51352">
    <property type="entry name" value="THIOREDOXIN_2"/>
    <property type="match status" value="1"/>
</dbReference>
<protein>
    <recommendedName>
        <fullName evidence="1">Thioredoxin domain-containing protein</fullName>
    </recommendedName>
</protein>
<keyword evidence="3" id="KW-1185">Reference proteome</keyword>
<dbReference type="Pfam" id="PF08534">
    <property type="entry name" value="Redoxin"/>
    <property type="match status" value="1"/>
</dbReference>